<comment type="caution">
    <text evidence="2">The sequence shown here is derived from an EMBL/GenBank/DDBJ whole genome shotgun (WGS) entry which is preliminary data.</text>
</comment>
<sequence>MEVFFESWIRVTGSAYGKLKLADLLSLFDVMESLNGKNLLSTEYKNFLIEFILECPSAEVDKEQFNSLMERLFECPIHDVINGKLVQKSDYNYTQTQFDDNSKYGNNTGRHYRESEEFTQTMNNESKKFNLFLKNEPIDVQEQILRDRIQELRNMVSKSENNQIRDYRSIDKMKNVLIEYLLSLDELNISRNEISNKERSIQKKKVINRLKDNVEKQDILIKELKKKFGDGNSSRMIGKLKMRFLKLYIVTWNMVKLPLYVLTGFLVLNFIFVVVYERLFGRHIDNLSDSYWGV</sequence>
<dbReference type="Proteomes" id="UP001378960">
    <property type="component" value="Unassembled WGS sequence"/>
</dbReference>
<evidence type="ECO:0000313" key="3">
    <source>
        <dbReference type="Proteomes" id="UP001378960"/>
    </source>
</evidence>
<reference evidence="2 3" key="1">
    <citation type="journal article" date="2023" name="Elife">
        <title>Identification of key yeast species and microbe-microbe interactions impacting larval growth of Drosophila in the wild.</title>
        <authorList>
            <person name="Mure A."/>
            <person name="Sugiura Y."/>
            <person name="Maeda R."/>
            <person name="Honda K."/>
            <person name="Sakurai N."/>
            <person name="Takahashi Y."/>
            <person name="Watada M."/>
            <person name="Katoh T."/>
            <person name="Gotoh A."/>
            <person name="Gotoh Y."/>
            <person name="Taniguchi I."/>
            <person name="Nakamura K."/>
            <person name="Hayashi T."/>
            <person name="Katayama T."/>
            <person name="Uemura T."/>
            <person name="Hattori Y."/>
        </authorList>
    </citation>
    <scope>NUCLEOTIDE SEQUENCE [LARGE SCALE GENOMIC DNA]</scope>
    <source>
        <strain evidence="2 3">PK-24</strain>
    </source>
</reference>
<gene>
    <name evidence="2" type="ORF">DAPK24_003520</name>
</gene>
<accession>A0AAV5QY84</accession>
<feature type="transmembrane region" description="Helical" evidence="1">
    <location>
        <begin position="257"/>
        <end position="276"/>
    </location>
</feature>
<keyword evidence="1" id="KW-0812">Transmembrane</keyword>
<keyword evidence="1" id="KW-1133">Transmembrane helix</keyword>
<evidence type="ECO:0000313" key="2">
    <source>
        <dbReference type="EMBL" id="GMM43777.1"/>
    </source>
</evidence>
<evidence type="ECO:0000256" key="1">
    <source>
        <dbReference type="SAM" id="Phobius"/>
    </source>
</evidence>
<proteinExistence type="predicted"/>
<protein>
    <recommendedName>
        <fullName evidence="4">Monopolar spindle protein 2</fullName>
    </recommendedName>
</protein>
<keyword evidence="1" id="KW-0472">Membrane</keyword>
<keyword evidence="3" id="KW-1185">Reference proteome</keyword>
<organism evidence="2 3">
    <name type="scientific">Pichia kluyveri</name>
    <name type="common">Yeast</name>
    <dbReference type="NCBI Taxonomy" id="36015"/>
    <lineage>
        <taxon>Eukaryota</taxon>
        <taxon>Fungi</taxon>
        <taxon>Dikarya</taxon>
        <taxon>Ascomycota</taxon>
        <taxon>Saccharomycotina</taxon>
        <taxon>Pichiomycetes</taxon>
        <taxon>Pichiales</taxon>
        <taxon>Pichiaceae</taxon>
        <taxon>Pichia</taxon>
    </lineage>
</organism>
<name>A0AAV5QY84_PICKL</name>
<dbReference type="AlphaFoldDB" id="A0AAV5QY84"/>
<dbReference type="EMBL" id="BTGB01000001">
    <property type="protein sequence ID" value="GMM43777.1"/>
    <property type="molecule type" value="Genomic_DNA"/>
</dbReference>
<evidence type="ECO:0008006" key="4">
    <source>
        <dbReference type="Google" id="ProtNLM"/>
    </source>
</evidence>